<proteinExistence type="inferred from homology"/>
<dbReference type="Pfam" id="PF02518">
    <property type="entry name" value="HATPase_c"/>
    <property type="match status" value="1"/>
</dbReference>
<dbReference type="Gene3D" id="3.40.50.2300">
    <property type="match status" value="1"/>
</dbReference>
<dbReference type="InterPro" id="IPR036890">
    <property type="entry name" value="HATPase_C_sf"/>
</dbReference>
<evidence type="ECO:0000256" key="15">
    <source>
        <dbReference type="PROSITE-ProRule" id="PRU00169"/>
    </source>
</evidence>
<accession>Q10X63</accession>
<dbReference type="PROSITE" id="PS50110">
    <property type="entry name" value="RESPONSE_REGULATORY"/>
    <property type="match status" value="1"/>
</dbReference>
<dbReference type="InterPro" id="IPR001789">
    <property type="entry name" value="Sig_transdc_resp-reg_receiver"/>
</dbReference>
<keyword evidence="10" id="KW-0067">ATP-binding</keyword>
<evidence type="ECO:0000259" key="17">
    <source>
        <dbReference type="PROSITE" id="PS50109"/>
    </source>
</evidence>
<dbReference type="PANTHER" id="PTHR43047:SF72">
    <property type="entry name" value="OSMOSENSING HISTIDINE PROTEIN KINASE SLN1"/>
    <property type="match status" value="1"/>
</dbReference>
<evidence type="ECO:0000256" key="5">
    <source>
        <dbReference type="ARBA" id="ARBA00022553"/>
    </source>
</evidence>
<evidence type="ECO:0000256" key="3">
    <source>
        <dbReference type="ARBA" id="ARBA00006402"/>
    </source>
</evidence>
<keyword evidence="11 16" id="KW-1133">Transmembrane helix</keyword>
<dbReference type="SUPFAM" id="SSF52172">
    <property type="entry name" value="CheY-like"/>
    <property type="match status" value="1"/>
</dbReference>
<dbReference type="PROSITE" id="PS50885">
    <property type="entry name" value="HAMP"/>
    <property type="match status" value="1"/>
</dbReference>
<comment type="subcellular location">
    <subcellularLocation>
        <location evidence="2">Membrane</location>
    </subcellularLocation>
</comment>
<dbReference type="PRINTS" id="PR00344">
    <property type="entry name" value="BCTRLSENSOR"/>
</dbReference>
<dbReference type="Gene3D" id="3.30.565.10">
    <property type="entry name" value="Histidine kinase-like ATPase, C-terminal domain"/>
    <property type="match status" value="1"/>
</dbReference>
<evidence type="ECO:0000313" key="20">
    <source>
        <dbReference type="EMBL" id="ABG53161.1"/>
    </source>
</evidence>
<dbReference type="SMART" id="SM00448">
    <property type="entry name" value="REC"/>
    <property type="match status" value="1"/>
</dbReference>
<evidence type="ECO:0000256" key="8">
    <source>
        <dbReference type="ARBA" id="ARBA00022741"/>
    </source>
</evidence>
<evidence type="ECO:0000256" key="11">
    <source>
        <dbReference type="ARBA" id="ARBA00022989"/>
    </source>
</evidence>
<dbReference type="SUPFAM" id="SSF158472">
    <property type="entry name" value="HAMP domain-like"/>
    <property type="match status" value="1"/>
</dbReference>
<gene>
    <name evidence="20" type="ordered locus">Tery_4154</name>
</gene>
<feature type="modified residue" description="4-aspartylphosphate" evidence="15">
    <location>
        <position position="582"/>
    </location>
</feature>
<reference evidence="20" key="1">
    <citation type="submission" date="2006-06" db="EMBL/GenBank/DDBJ databases">
        <title>Complete sequence of Trichodesmium erythraeum IMS101.</title>
        <authorList>
            <consortium name="US DOE Joint Genome Institute"/>
            <person name="Copeland A."/>
            <person name="Lucas S."/>
            <person name="Lapidus A."/>
            <person name="Barry K."/>
            <person name="Detter J.C."/>
            <person name="Glavina del Rio T."/>
            <person name="Hammon N."/>
            <person name="Israni S."/>
            <person name="Dalin E."/>
            <person name="Tice H."/>
            <person name="Pitluck S."/>
            <person name="Kiss H."/>
            <person name="Munk A.C."/>
            <person name="Brettin T."/>
            <person name="Bruce D."/>
            <person name="Han C."/>
            <person name="Tapia R."/>
            <person name="Gilna P."/>
            <person name="Schmutz J."/>
            <person name="Larimer F."/>
            <person name="Land M."/>
            <person name="Hauser L."/>
            <person name="Kyrpides N."/>
            <person name="Kim E."/>
            <person name="Richardson P."/>
        </authorList>
    </citation>
    <scope>NUCLEOTIDE SEQUENCE [LARGE SCALE GENOMIC DNA]</scope>
    <source>
        <strain evidence="20">IMS101</strain>
    </source>
</reference>
<dbReference type="InterPro" id="IPR003661">
    <property type="entry name" value="HisK_dim/P_dom"/>
</dbReference>
<evidence type="ECO:0000256" key="10">
    <source>
        <dbReference type="ARBA" id="ARBA00022840"/>
    </source>
</evidence>
<dbReference type="OrthoDB" id="569347at2"/>
<dbReference type="CDD" id="cd00082">
    <property type="entry name" value="HisKA"/>
    <property type="match status" value="1"/>
</dbReference>
<keyword evidence="9 20" id="KW-0418">Kinase</keyword>
<feature type="transmembrane region" description="Helical" evidence="16">
    <location>
        <begin position="6"/>
        <end position="29"/>
    </location>
</feature>
<evidence type="ECO:0000259" key="18">
    <source>
        <dbReference type="PROSITE" id="PS50110"/>
    </source>
</evidence>
<keyword evidence="6" id="KW-0808">Transferase</keyword>
<dbReference type="eggNOG" id="COG2205">
    <property type="taxonomic scope" value="Bacteria"/>
</dbReference>
<dbReference type="GO" id="GO:0009927">
    <property type="term" value="F:histidine phosphotransfer kinase activity"/>
    <property type="evidence" value="ECO:0007669"/>
    <property type="project" value="TreeGrafter"/>
</dbReference>
<protein>
    <recommendedName>
        <fullName evidence="14">Circadian input-output histidine kinase CikA</fullName>
        <ecNumber evidence="4">2.7.13.3</ecNumber>
    </recommendedName>
</protein>
<dbReference type="InterPro" id="IPR003660">
    <property type="entry name" value="HAMP_dom"/>
</dbReference>
<sequence length="750" mass="84656">MKILTKFILSTSISLGLVTSLLGVSRLLIGRTEKSIEKARNHTNQAVYITHALMLSLETQTSFLKDYLLFNRGVFYLNSYQQEKLKFLASLEKIKELIPESQKTEVVGRRYQLLVRLANEIINNQDYSTSSIKQDIKAIKSFGGDIRLFLSFLLEEVRVKNDQSQQFAIQFKQNAAILTYCLILVVLLIFIGEFYLTLLPVIRSIQTLKTAATKLDIGTLNYHLDIQTGDEIQQIAQQFNQMAVKLANSYYSLDFLEQKRQVADAANKAKSEFLANMSHELRTPLNGILGYTEILSRSEAWGEKEKKGIDIIHQCGSHLLTLINDILDISKIEARKLELQPQAIHLPSFLQGIGEIICIRTEKKGVDFVYLPDANLPEGIVTDPKRLRQVLINLLGNAAKFTEKGQVTFKVRIIDSMAEQKKDKAQIPQDNVRLSFQIKDTGIGISPDSLEKIFQPFEQVGEGKRHSEGTGLGLTITDNILSLMGSNIQVKSELGVGSTFTFEIDFPLALEWQDQVITDTKKQLIGYEGDLQTLLVVDNKWENRSVIVNLLEPLKFNVIEAENGEDGLNKANKFRPNLIITDLMMPVMDGYEFMKHIRTSEILKPIPVIVSSASVISTVRQKSLDAGGDGFLEKPVGSDELFKLLQEHLQITWKYESILTPGSSDLQHQQNSRKQKTTAVDVLPPLVVLEDLFQLAQQGRLKKLVAVAQELEKENQEYGAFVDHIVQQAKDFEIKKITIFIQESLEKSNN</sequence>
<dbReference type="eggNOG" id="COG3850">
    <property type="taxonomic scope" value="Bacteria"/>
</dbReference>
<feature type="domain" description="Response regulatory" evidence="18">
    <location>
        <begin position="533"/>
        <end position="649"/>
    </location>
</feature>
<feature type="domain" description="Histidine kinase" evidence="17">
    <location>
        <begin position="276"/>
        <end position="508"/>
    </location>
</feature>
<dbReference type="InterPro" id="IPR005467">
    <property type="entry name" value="His_kinase_dom"/>
</dbReference>
<evidence type="ECO:0000256" key="2">
    <source>
        <dbReference type="ARBA" id="ARBA00004370"/>
    </source>
</evidence>
<dbReference type="AlphaFoldDB" id="Q10X63"/>
<comment type="similarity">
    <text evidence="3">In the N-terminal section; belongs to the phytochrome family.</text>
</comment>
<dbReference type="InterPro" id="IPR003594">
    <property type="entry name" value="HATPase_dom"/>
</dbReference>
<dbReference type="InterPro" id="IPR011006">
    <property type="entry name" value="CheY-like_superfamily"/>
</dbReference>
<dbReference type="CDD" id="cd16922">
    <property type="entry name" value="HATPase_EvgS-ArcB-TorS-like"/>
    <property type="match status" value="1"/>
</dbReference>
<dbReference type="KEGG" id="ter:Tery_4154"/>
<evidence type="ECO:0000256" key="1">
    <source>
        <dbReference type="ARBA" id="ARBA00000085"/>
    </source>
</evidence>
<name>Q10X63_TRIEI</name>
<dbReference type="FunFam" id="1.10.287.130:FF:000004">
    <property type="entry name" value="Ethylene receptor 1"/>
    <property type="match status" value="1"/>
</dbReference>
<dbReference type="Pfam" id="PF00672">
    <property type="entry name" value="HAMP"/>
    <property type="match status" value="1"/>
</dbReference>
<comment type="catalytic activity">
    <reaction evidence="1">
        <text>ATP + protein L-histidine = ADP + protein N-phospho-L-histidine.</text>
        <dbReference type="EC" id="2.7.13.3"/>
    </reaction>
</comment>
<dbReference type="InterPro" id="IPR004358">
    <property type="entry name" value="Sig_transdc_His_kin-like_C"/>
</dbReference>
<dbReference type="SMART" id="SM00304">
    <property type="entry name" value="HAMP"/>
    <property type="match status" value="1"/>
</dbReference>
<evidence type="ECO:0000256" key="12">
    <source>
        <dbReference type="ARBA" id="ARBA00023012"/>
    </source>
</evidence>
<keyword evidence="13 16" id="KW-0472">Membrane</keyword>
<dbReference type="GO" id="GO:0000155">
    <property type="term" value="F:phosphorelay sensor kinase activity"/>
    <property type="evidence" value="ECO:0007669"/>
    <property type="project" value="InterPro"/>
</dbReference>
<dbReference type="STRING" id="203124.Tery_4154"/>
<organism evidence="20">
    <name type="scientific">Trichodesmium erythraeum (strain IMS101)</name>
    <dbReference type="NCBI Taxonomy" id="203124"/>
    <lineage>
        <taxon>Bacteria</taxon>
        <taxon>Bacillati</taxon>
        <taxon>Cyanobacteriota</taxon>
        <taxon>Cyanophyceae</taxon>
        <taxon>Oscillatoriophycideae</taxon>
        <taxon>Oscillatoriales</taxon>
        <taxon>Microcoleaceae</taxon>
        <taxon>Trichodesmium</taxon>
    </lineage>
</organism>
<dbReference type="Gene3D" id="1.10.287.130">
    <property type="match status" value="1"/>
</dbReference>
<dbReference type="GO" id="GO:0005524">
    <property type="term" value="F:ATP binding"/>
    <property type="evidence" value="ECO:0007669"/>
    <property type="project" value="UniProtKB-KW"/>
</dbReference>
<keyword evidence="5 15" id="KW-0597">Phosphoprotein</keyword>
<dbReference type="CDD" id="cd06225">
    <property type="entry name" value="HAMP"/>
    <property type="match status" value="1"/>
</dbReference>
<evidence type="ECO:0000256" key="13">
    <source>
        <dbReference type="ARBA" id="ARBA00023136"/>
    </source>
</evidence>
<evidence type="ECO:0000256" key="6">
    <source>
        <dbReference type="ARBA" id="ARBA00022679"/>
    </source>
</evidence>
<dbReference type="HOGENOM" id="CLU_000445_114_15_3"/>
<evidence type="ECO:0000256" key="16">
    <source>
        <dbReference type="SAM" id="Phobius"/>
    </source>
</evidence>
<keyword evidence="8" id="KW-0547">Nucleotide-binding</keyword>
<dbReference type="GO" id="GO:0005886">
    <property type="term" value="C:plasma membrane"/>
    <property type="evidence" value="ECO:0007669"/>
    <property type="project" value="TreeGrafter"/>
</dbReference>
<dbReference type="RefSeq" id="WP_011613491.1">
    <property type="nucleotide sequence ID" value="NC_008312.1"/>
</dbReference>
<evidence type="ECO:0000256" key="7">
    <source>
        <dbReference type="ARBA" id="ARBA00022692"/>
    </source>
</evidence>
<dbReference type="SUPFAM" id="SSF47384">
    <property type="entry name" value="Homodimeric domain of signal transducing histidine kinase"/>
    <property type="match status" value="1"/>
</dbReference>
<dbReference type="SMART" id="SM00387">
    <property type="entry name" value="HATPase_c"/>
    <property type="match status" value="1"/>
</dbReference>
<dbReference type="FunFam" id="3.30.565.10:FF:000010">
    <property type="entry name" value="Sensor histidine kinase RcsC"/>
    <property type="match status" value="1"/>
</dbReference>
<dbReference type="PROSITE" id="PS50109">
    <property type="entry name" value="HIS_KIN"/>
    <property type="match status" value="1"/>
</dbReference>
<dbReference type="EMBL" id="CP000393">
    <property type="protein sequence ID" value="ABG53161.1"/>
    <property type="molecule type" value="Genomic_DNA"/>
</dbReference>
<evidence type="ECO:0000259" key="19">
    <source>
        <dbReference type="PROSITE" id="PS50885"/>
    </source>
</evidence>
<keyword evidence="7 16" id="KW-0812">Transmembrane</keyword>
<dbReference type="CDD" id="cd17546">
    <property type="entry name" value="REC_hyHK_CKI1_RcsC-like"/>
    <property type="match status" value="1"/>
</dbReference>
<evidence type="ECO:0000256" key="14">
    <source>
        <dbReference type="ARBA" id="ARBA00074306"/>
    </source>
</evidence>
<dbReference type="Pfam" id="PF00512">
    <property type="entry name" value="HisKA"/>
    <property type="match status" value="1"/>
</dbReference>
<evidence type="ECO:0000256" key="9">
    <source>
        <dbReference type="ARBA" id="ARBA00022777"/>
    </source>
</evidence>
<dbReference type="Pfam" id="PF00072">
    <property type="entry name" value="Response_reg"/>
    <property type="match status" value="1"/>
</dbReference>
<dbReference type="PANTHER" id="PTHR43047">
    <property type="entry name" value="TWO-COMPONENT HISTIDINE PROTEIN KINASE"/>
    <property type="match status" value="1"/>
</dbReference>
<dbReference type="InterPro" id="IPR036097">
    <property type="entry name" value="HisK_dim/P_sf"/>
</dbReference>
<dbReference type="EC" id="2.7.13.3" evidence="4"/>
<dbReference type="Gene3D" id="6.10.340.10">
    <property type="match status" value="1"/>
</dbReference>
<dbReference type="SUPFAM" id="SSF55874">
    <property type="entry name" value="ATPase domain of HSP90 chaperone/DNA topoisomerase II/histidine kinase"/>
    <property type="match status" value="1"/>
</dbReference>
<dbReference type="SMART" id="SM00388">
    <property type="entry name" value="HisKA"/>
    <property type="match status" value="1"/>
</dbReference>
<feature type="transmembrane region" description="Helical" evidence="16">
    <location>
        <begin position="175"/>
        <end position="196"/>
    </location>
</feature>
<dbReference type="eggNOG" id="COG0784">
    <property type="taxonomic scope" value="Bacteria"/>
</dbReference>
<feature type="domain" description="HAMP" evidence="19">
    <location>
        <begin position="199"/>
        <end position="251"/>
    </location>
</feature>
<evidence type="ECO:0000256" key="4">
    <source>
        <dbReference type="ARBA" id="ARBA00012438"/>
    </source>
</evidence>
<keyword evidence="12" id="KW-0902">Two-component regulatory system</keyword>